<dbReference type="SMART" id="SM00450">
    <property type="entry name" value="RHOD"/>
    <property type="match status" value="1"/>
</dbReference>
<feature type="domain" description="Rhodanese" evidence="1">
    <location>
        <begin position="18"/>
        <end position="105"/>
    </location>
</feature>
<dbReference type="Gene3D" id="3.40.250.10">
    <property type="entry name" value="Rhodanese-like domain"/>
    <property type="match status" value="1"/>
</dbReference>
<dbReference type="EMBL" id="CP031263">
    <property type="protein sequence ID" value="AXH94662.1"/>
    <property type="molecule type" value="Genomic_DNA"/>
</dbReference>
<dbReference type="EMBL" id="WAAR01000010">
    <property type="protein sequence ID" value="KAB1118352.1"/>
    <property type="molecule type" value="Genomic_DNA"/>
</dbReference>
<accession>A0A3M9L1H6</accession>
<organism evidence="2 4">
    <name type="scientific">Micromonospora aurantiaca</name>
    <name type="common">nom. illeg.</name>
    <dbReference type="NCBI Taxonomy" id="47850"/>
    <lineage>
        <taxon>Bacteria</taxon>
        <taxon>Bacillati</taxon>
        <taxon>Actinomycetota</taxon>
        <taxon>Actinomycetes</taxon>
        <taxon>Micromonosporales</taxon>
        <taxon>Micromonosporaceae</taxon>
        <taxon>Micromonospora</taxon>
    </lineage>
</organism>
<dbReference type="Proteomes" id="UP000471364">
    <property type="component" value="Unassembled WGS sequence"/>
</dbReference>
<dbReference type="SUPFAM" id="SSF52821">
    <property type="entry name" value="Rhodanese/Cell cycle control phosphatase"/>
    <property type="match status" value="1"/>
</dbReference>
<evidence type="ECO:0000313" key="4">
    <source>
        <dbReference type="Proteomes" id="UP000253958"/>
    </source>
</evidence>
<dbReference type="InterPro" id="IPR050229">
    <property type="entry name" value="GlpE_sulfurtransferase"/>
</dbReference>
<evidence type="ECO:0000313" key="3">
    <source>
        <dbReference type="EMBL" id="KAB1118352.1"/>
    </source>
</evidence>
<keyword evidence="5" id="KW-1185">Reference proteome</keyword>
<evidence type="ECO:0000313" key="2">
    <source>
        <dbReference type="EMBL" id="AXH94662.1"/>
    </source>
</evidence>
<reference evidence="2 4" key="1">
    <citation type="submission" date="2018-07" db="EMBL/GenBank/DDBJ databases">
        <authorList>
            <person name="Ye Y."/>
        </authorList>
    </citation>
    <scope>NUCLEOTIDE SEQUENCE [LARGE SCALE GENOMIC DNA]</scope>
    <source>
        <strain evidence="2">110B</strain>
        <strain evidence="4">H14(2018)</strain>
    </source>
</reference>
<reference evidence="3 5" key="3">
    <citation type="submission" date="2019-09" db="EMBL/GenBank/DDBJ databases">
        <title>High taxonomic diversity of Micromonospora strains isolated from Medicago sativa nodules in different geographical locations.</title>
        <authorList>
            <person name="Martinez-Hidalgo P."/>
            <person name="Flores-Felix J.D."/>
            <person name="Velazquez E."/>
            <person name="Brau L."/>
            <person name="Trujillo M.E."/>
            <person name="Martinez-Molina E."/>
        </authorList>
    </citation>
    <scope>NUCLEOTIDE SEQUENCE [LARGE SCALE GENOMIC DNA]</scope>
    <source>
        <strain evidence="3 5">ALFB5</strain>
    </source>
</reference>
<dbReference type="PANTHER" id="PTHR43031:SF1">
    <property type="entry name" value="PYRIDINE NUCLEOTIDE-DISULPHIDE OXIDOREDUCTASE"/>
    <property type="match status" value="1"/>
</dbReference>
<dbReference type="Proteomes" id="UP000253958">
    <property type="component" value="Chromosome"/>
</dbReference>
<dbReference type="InterPro" id="IPR001763">
    <property type="entry name" value="Rhodanese-like_dom"/>
</dbReference>
<gene>
    <name evidence="2" type="ORF">DVH21_25995</name>
    <name evidence="3" type="ORF">F6X54_04025</name>
</gene>
<dbReference type="InterPro" id="IPR036873">
    <property type="entry name" value="Rhodanese-like_dom_sf"/>
</dbReference>
<protein>
    <submittedName>
        <fullName evidence="2">Rhodanese-like domain-containing protein</fullName>
    </submittedName>
</protein>
<dbReference type="Pfam" id="PF00581">
    <property type="entry name" value="Rhodanese"/>
    <property type="match status" value="1"/>
</dbReference>
<sequence length="114" mass="11671">MLGPRVARVTPAEAAALSGAGALLLDVREPAEWRAGHAPGARHIPLGQLAGRLSEVPADRPVVTVCRSGARSRRAAKLLAAAGHEVHDLTGGMRAWTNAGLAVRAKGGRPGHVA</sequence>
<dbReference type="AlphaFoldDB" id="A0A3M9L1H6"/>
<dbReference type="PROSITE" id="PS50206">
    <property type="entry name" value="RHODANESE_3"/>
    <property type="match status" value="1"/>
</dbReference>
<name>A0A3M9L1H6_9ACTN</name>
<evidence type="ECO:0000313" key="5">
    <source>
        <dbReference type="Proteomes" id="UP000471364"/>
    </source>
</evidence>
<dbReference type="PANTHER" id="PTHR43031">
    <property type="entry name" value="FAD-DEPENDENT OXIDOREDUCTASE"/>
    <property type="match status" value="1"/>
</dbReference>
<dbReference type="CDD" id="cd00158">
    <property type="entry name" value="RHOD"/>
    <property type="match status" value="1"/>
</dbReference>
<reference evidence="2 4" key="2">
    <citation type="submission" date="2018-08" db="EMBL/GenBank/DDBJ databases">
        <title>Streptomyces kandeliansis sp. nov., an endophytic bacterium isolated from mangrove plant.</title>
        <authorList>
            <person name="Wang R."/>
        </authorList>
    </citation>
    <scope>NUCLEOTIDE SEQUENCE [LARGE SCALE GENOMIC DNA]</scope>
    <source>
        <strain evidence="2">110B</strain>
        <strain evidence="4">H14(2018)</strain>
    </source>
</reference>
<dbReference type="RefSeq" id="WP_047890381.1">
    <property type="nucleotide sequence ID" value="NZ_CBDRIO010000050.1"/>
</dbReference>
<proteinExistence type="predicted"/>
<evidence type="ECO:0000259" key="1">
    <source>
        <dbReference type="PROSITE" id="PS50206"/>
    </source>
</evidence>